<keyword evidence="9" id="KW-1185">Reference proteome</keyword>
<evidence type="ECO:0000256" key="2">
    <source>
        <dbReference type="ARBA" id="ARBA00022801"/>
    </source>
</evidence>
<feature type="region of interest" description="Disordered" evidence="6">
    <location>
        <begin position="1"/>
        <end position="37"/>
    </location>
</feature>
<protein>
    <recommendedName>
        <fullName evidence="7">GB1/RHD3-type G domain-containing protein</fullName>
    </recommendedName>
</protein>
<dbReference type="AlphaFoldDB" id="A0A2Z6MIQ1"/>
<dbReference type="InterPro" id="IPR036543">
    <property type="entry name" value="Guanylate-bd_C_sf"/>
</dbReference>
<feature type="region of interest" description="Disordered" evidence="6">
    <location>
        <begin position="926"/>
        <end position="953"/>
    </location>
</feature>
<evidence type="ECO:0000256" key="5">
    <source>
        <dbReference type="SAM" id="Coils"/>
    </source>
</evidence>
<dbReference type="Pfam" id="PF02841">
    <property type="entry name" value="GBP_C"/>
    <property type="match status" value="1"/>
</dbReference>
<gene>
    <name evidence="8" type="ORF">TSUD_64240</name>
</gene>
<organism evidence="8 9">
    <name type="scientific">Trifolium subterraneum</name>
    <name type="common">Subterranean clover</name>
    <dbReference type="NCBI Taxonomy" id="3900"/>
    <lineage>
        <taxon>Eukaryota</taxon>
        <taxon>Viridiplantae</taxon>
        <taxon>Streptophyta</taxon>
        <taxon>Embryophyta</taxon>
        <taxon>Tracheophyta</taxon>
        <taxon>Spermatophyta</taxon>
        <taxon>Magnoliopsida</taxon>
        <taxon>eudicotyledons</taxon>
        <taxon>Gunneridae</taxon>
        <taxon>Pentapetalae</taxon>
        <taxon>rosids</taxon>
        <taxon>fabids</taxon>
        <taxon>Fabales</taxon>
        <taxon>Fabaceae</taxon>
        <taxon>Papilionoideae</taxon>
        <taxon>50 kb inversion clade</taxon>
        <taxon>NPAAA clade</taxon>
        <taxon>Hologalegina</taxon>
        <taxon>IRL clade</taxon>
        <taxon>Trifolieae</taxon>
        <taxon>Trifolium</taxon>
    </lineage>
</organism>
<dbReference type="Gene3D" id="1.20.1000.10">
    <property type="entry name" value="Guanylate-binding protein, C-terminal domain"/>
    <property type="match status" value="1"/>
</dbReference>
<dbReference type="SUPFAM" id="SSF52540">
    <property type="entry name" value="P-loop containing nucleoside triphosphate hydrolases"/>
    <property type="match status" value="1"/>
</dbReference>
<dbReference type="SUPFAM" id="SSF48340">
    <property type="entry name" value="Interferon-induced guanylate-binding protein 1 (GBP1), C-terminal domain"/>
    <property type="match status" value="1"/>
</dbReference>
<dbReference type="InterPro" id="IPR003191">
    <property type="entry name" value="Guanylate-bd/ATL_C"/>
</dbReference>
<evidence type="ECO:0000313" key="9">
    <source>
        <dbReference type="Proteomes" id="UP000242715"/>
    </source>
</evidence>
<dbReference type="GO" id="GO:0005525">
    <property type="term" value="F:GTP binding"/>
    <property type="evidence" value="ECO:0007669"/>
    <property type="project" value="UniProtKB-KW"/>
</dbReference>
<dbReference type="EMBL" id="DF973493">
    <property type="protein sequence ID" value="GAU32474.1"/>
    <property type="molecule type" value="Genomic_DNA"/>
</dbReference>
<evidence type="ECO:0000259" key="7">
    <source>
        <dbReference type="PROSITE" id="PS51715"/>
    </source>
</evidence>
<evidence type="ECO:0000256" key="1">
    <source>
        <dbReference type="ARBA" id="ARBA00022741"/>
    </source>
</evidence>
<keyword evidence="1" id="KW-0547">Nucleotide-binding</keyword>
<sequence>MFNFLNRGRDNPADASPPSPAVRTTPSSSSQFTGPPRPIRLVYLDEKGKFRMDPEAVATLQLVKEPIGVVSVCGRARQGKSYILNQGTYSTQIFSLAVLLSSLFIYNQMGGIDEAALDRLSLVTQMTKHIRVRASGGNNSASELGQFSPIFVWLLRDFYLDLTDEDNRKITPRDYLELALRSVQGKQKDIEAKNQIRESIRALFPDRECFTLVRPLNNENDLQRLDQISLDKLRPEFQRELNALITFVLERTKPKQVGATMMTGPVLIGITESYLDALNHGAVPTISSSWQSVEEAECRRAYDSATEVYMASFDRSKPPEEVALREAHEQAVQKSMAAFNASAVGVGAARKKYEGLLQKFLKKAFEDYKRNAFMEADVQCSNAIHSMEKRLRAACNASDAKIDNVAKVLDALLCEYDKSIQGPGKWQKLAVFLQQSFEGPVLDLFKRVIDKVESEKSSLALQRRLNEDKLTLLTKRLEASEGEKSEYIKRYEDAINDKKKLTDEYMNRITELQANRRSLDERYSNLLKTLDSTKHESTDWKRKYEQVLSRQKAEEDQASSEIASLKSRSSAAEARLAAAREQAHSAQEEAEEWKRKYDIAVREAKSALEKAAIVQERTNKQTQLREDVLREEFSGTLAEKDEEIKEKTAKIEHAEMCLTTLKLELKAAESKIRSYDTEISSLRNEIKDLTDRLKSENAKAQSYEREAIVYQQEKSHLEQKYQSEFKRFEEVQERCKTAEKESARATEMADRARAEAVMAQKEKSEMQRLAMERLAQVERAERKIETLGREKDSLAGELHRAIDSEKDALTRVAQLEEKVQQREKDLGALLDKDKTHRRNNAQILEQLLETEREAHTQANNRAEALSLQLQSAQAKIDSLHQEVTKFRLNETLDSKLKTASVGKRLRVENDIDVDSVQDMDASPRILRGTKRARSTTSPKYSQPEDGGSIFEGAEDNLSQQNNEEDYKKFTVQKLKQELTKHNYGDQLLRLKNPTKKDIVALYEKCILQKS</sequence>
<dbReference type="PROSITE" id="PS51715">
    <property type="entry name" value="G_GB1_RHD3"/>
    <property type="match status" value="1"/>
</dbReference>
<evidence type="ECO:0000313" key="8">
    <source>
        <dbReference type="EMBL" id="GAU32474.1"/>
    </source>
</evidence>
<reference evidence="9" key="1">
    <citation type="journal article" date="2017" name="Front. Plant Sci.">
        <title>Climate Clever Clovers: New Paradigm to Reduce the Environmental Footprint of Ruminants by Breeding Low Methanogenic Forages Utilizing Haplotype Variation.</title>
        <authorList>
            <person name="Kaur P."/>
            <person name="Appels R."/>
            <person name="Bayer P.E."/>
            <person name="Keeble-Gagnere G."/>
            <person name="Wang J."/>
            <person name="Hirakawa H."/>
            <person name="Shirasawa K."/>
            <person name="Vercoe P."/>
            <person name="Stefanova K."/>
            <person name="Durmic Z."/>
            <person name="Nichols P."/>
            <person name="Revell C."/>
            <person name="Isobe S.N."/>
            <person name="Edwards D."/>
            <person name="Erskine W."/>
        </authorList>
    </citation>
    <scope>NUCLEOTIDE SEQUENCE [LARGE SCALE GENOMIC DNA]</scope>
    <source>
        <strain evidence="9">cv. Daliak</strain>
    </source>
</reference>
<dbReference type="GO" id="GO:0003924">
    <property type="term" value="F:GTPase activity"/>
    <property type="evidence" value="ECO:0007669"/>
    <property type="project" value="InterPro"/>
</dbReference>
<dbReference type="Pfam" id="PF02263">
    <property type="entry name" value="GBP"/>
    <property type="match status" value="1"/>
</dbReference>
<dbReference type="InterPro" id="IPR015894">
    <property type="entry name" value="Guanylate-bd_N"/>
</dbReference>
<dbReference type="PANTHER" id="PTHR10751">
    <property type="entry name" value="GUANYLATE BINDING PROTEIN"/>
    <property type="match status" value="1"/>
</dbReference>
<name>A0A2Z6MIQ1_TRISU</name>
<dbReference type="FunFam" id="1.20.1000.10:FF:000003">
    <property type="entry name" value="Guanylate-binding family protein"/>
    <property type="match status" value="1"/>
</dbReference>
<keyword evidence="3" id="KW-0342">GTP-binding</keyword>
<feature type="compositionally biased region" description="Polar residues" evidence="6">
    <location>
        <begin position="22"/>
        <end position="33"/>
    </location>
</feature>
<proteinExistence type="inferred from homology"/>
<feature type="coiled-coil region" evidence="5">
    <location>
        <begin position="651"/>
        <end position="889"/>
    </location>
</feature>
<comment type="similarity">
    <text evidence="4">Belongs to the TRAFAC class dynamin-like GTPase superfamily. GB1/RHD3 GTPase family.</text>
</comment>
<feature type="domain" description="GB1/RHD3-type G" evidence="7">
    <location>
        <begin position="74"/>
        <end position="253"/>
    </location>
</feature>
<dbReference type="OrthoDB" id="2135133at2759"/>
<evidence type="ECO:0000256" key="3">
    <source>
        <dbReference type="ARBA" id="ARBA00023134"/>
    </source>
</evidence>
<dbReference type="InterPro" id="IPR027417">
    <property type="entry name" value="P-loop_NTPase"/>
</dbReference>
<dbReference type="InterPro" id="IPR030386">
    <property type="entry name" value="G_GB1_RHD3_dom"/>
</dbReference>
<evidence type="ECO:0000256" key="6">
    <source>
        <dbReference type="SAM" id="MobiDB-lite"/>
    </source>
</evidence>
<keyword evidence="2" id="KW-0378">Hydrolase</keyword>
<dbReference type="Proteomes" id="UP000242715">
    <property type="component" value="Unassembled WGS sequence"/>
</dbReference>
<dbReference type="Gene3D" id="3.40.50.300">
    <property type="entry name" value="P-loop containing nucleotide triphosphate hydrolases"/>
    <property type="match status" value="2"/>
</dbReference>
<keyword evidence="5" id="KW-0175">Coiled coil</keyword>
<feature type="coiled-coil region" evidence="5">
    <location>
        <begin position="477"/>
        <end position="610"/>
    </location>
</feature>
<evidence type="ECO:0000256" key="4">
    <source>
        <dbReference type="PROSITE-ProRule" id="PRU01052"/>
    </source>
</evidence>
<accession>A0A2Z6MIQ1</accession>